<dbReference type="EMBL" id="MLAA01000047">
    <property type="protein sequence ID" value="OOF66937.1"/>
    <property type="molecule type" value="Genomic_DNA"/>
</dbReference>
<keyword evidence="2" id="KW-0812">Transmembrane</keyword>
<dbReference type="Gene3D" id="2.160.20.10">
    <property type="entry name" value="Single-stranded right-handed beta-helix, Pectin lyase-like"/>
    <property type="match status" value="1"/>
</dbReference>
<feature type="transmembrane region" description="Helical" evidence="2">
    <location>
        <begin position="45"/>
        <end position="64"/>
    </location>
</feature>
<feature type="domain" description="Filamentous haemagglutinin FhaB/tRNA nuclease CdiA-like TPS" evidence="3">
    <location>
        <begin position="93"/>
        <end position="213"/>
    </location>
</feature>
<dbReference type="InterPro" id="IPR010069">
    <property type="entry name" value="CdiA_FHA1_rpt"/>
</dbReference>
<dbReference type="InterPro" id="IPR012334">
    <property type="entry name" value="Pectin_lyas_fold"/>
</dbReference>
<keyword evidence="5" id="KW-1185">Reference proteome</keyword>
<dbReference type="Pfam" id="PF05860">
    <property type="entry name" value="TPS"/>
    <property type="match status" value="1"/>
</dbReference>
<dbReference type="SUPFAM" id="SSF51126">
    <property type="entry name" value="Pectin lyase-like"/>
    <property type="match status" value="1"/>
</dbReference>
<accession>A0ABX3KW61</accession>
<keyword evidence="2" id="KW-1133">Transmembrane helix</keyword>
<name>A0ABX3KW61_9PAST</name>
<dbReference type="SMART" id="SM00912">
    <property type="entry name" value="Haemagg_act"/>
    <property type="match status" value="1"/>
</dbReference>
<dbReference type="RefSeq" id="WP_077464572.1">
    <property type="nucleotide sequence ID" value="NZ_MLAA01000047.1"/>
</dbReference>
<evidence type="ECO:0000256" key="2">
    <source>
        <dbReference type="SAM" id="Phobius"/>
    </source>
</evidence>
<dbReference type="Pfam" id="PF13332">
    <property type="entry name" value="Fil_haemagg_2"/>
    <property type="match status" value="4"/>
</dbReference>
<dbReference type="InterPro" id="IPR011050">
    <property type="entry name" value="Pectin_lyase_fold/virulence"/>
</dbReference>
<evidence type="ECO:0000259" key="3">
    <source>
        <dbReference type="SMART" id="SM00912"/>
    </source>
</evidence>
<keyword evidence="2" id="KW-0472">Membrane</keyword>
<evidence type="ECO:0000313" key="5">
    <source>
        <dbReference type="Proteomes" id="UP000188820"/>
    </source>
</evidence>
<dbReference type="InterPro" id="IPR024973">
    <property type="entry name" value="ESPR"/>
</dbReference>
<gene>
    <name evidence="4" type="ORF">BKG89_10065</name>
</gene>
<comment type="caution">
    <text evidence="4">The sequence shown here is derived from an EMBL/GenBank/DDBJ whole genome shotgun (WGS) entry which is preliminary data.</text>
</comment>
<dbReference type="InterPro" id="IPR025157">
    <property type="entry name" value="Hemagglutinin_rpt"/>
</dbReference>
<proteinExistence type="predicted"/>
<dbReference type="Pfam" id="PF13018">
    <property type="entry name" value="ESPR"/>
    <property type="match status" value="1"/>
</dbReference>
<feature type="region of interest" description="Disordered" evidence="1">
    <location>
        <begin position="3001"/>
        <end position="3037"/>
    </location>
</feature>
<evidence type="ECO:0000313" key="4">
    <source>
        <dbReference type="EMBL" id="OOF66937.1"/>
    </source>
</evidence>
<feature type="compositionally biased region" description="Polar residues" evidence="1">
    <location>
        <begin position="3024"/>
        <end position="3037"/>
    </location>
</feature>
<feature type="non-terminal residue" evidence="4">
    <location>
        <position position="3037"/>
    </location>
</feature>
<sequence length="3037" mass="327785">MNKNCFRVIFSKTLQRLVVTSELAKSADKSQSTPTTDKVRSKNTAFLLSPTVFALFCAFGFVTFSTPSLAEALIISADKSAPKNQQPIVLQTANGLPQVNIQTPNDKGLSHNKYSKFDVDTKGAILNNSHTNVQTQQGGWVQGNPYLARAEAKVILNEVNSNDPSILKGYIEVAGKKADVIIANPSGIHCEGCGVINSARTTFTTGKPQIQHGNLESFVVEKGKVSVSGKGLDNSRVDYTEIIARESQLNAGVWSKKEMKVVTGKNTVKRTDKPEDLQIIHTNQAAAQESKPQVAIDVGQLGGMYAGKIYLIGTEKGVGVHNAGHIGANAETLKIDSQGRIVNIGTLNANKAVQLTSTKGIENTGKIENRQGDITLNSKSDIKQDGIIVARAGNIHKTAERGITQQGESVAKGNIHYNAPSITASTRSLIAAGVDVKDTAEGEKRSLENLSAQGKTIAINSSAKATLQGKHLASGQLNINAAEVNLDHSQNSAYDIEVRTKQGDVRADSSVLTAQNRLLLSTPKTLSTQSSHLTANSIETVQESLNAANAVWNQTGNSDFHLKGKIVNTKGGSFTSLGNLFVEGTQLENTQGILSSGKSLVVNVAENINSTEGQLLAGENINLTTTHLHNDRGFIYAKQHITLDSKESLSNQHTNKENKGIIAGQNLSFNSKTLNNKQGYIAAQTTLLNSDNVINDEGMIYAKDALNLNMQKATNHQGTISAEKQATLSLSQLEQKNGLIDAKTLHLNANIVNSTNNSLILAENLNIQVAEKLNNHDSRIVAKSDGKVMTHGGLSNQNGTIGSQTGSLTVNTHQNFVDNQQGKIVTANLLELQTGSINNEQGLISAKNIVINTHRQSLNNQNTVSKSGDKGIIAQESLSTETQAFDNNKGYLMSLRQLGINADELSNRNGYIEVGNNGTLNTAKLYNDSGKIRVGNQLALNTNALSQTDGLIHAQGLNITASILNSTQNSEISGNQVSVNIDRLNNHNSTLVAKQNMTVDSQNGIQNQQGTIASLQGHLAINTHHTELNNAAGIIAAQNAMLNLQTGHIDNRQGKIRAKQATINTHQRSLDNRNTLTDQTQGIIVDDLVLNVGVVDNQQGRITARNDSIINGQRIDNQSGQIVIKNTGQLKAAQIDNSKGTIVSTNGKLALKTESELNNQQGNIGALKEVTLSSQGLANQGGNITSSGELILDTHQQAIDNQNGRIFAEQNAEIRSGAIDNRQGLLRADKSLNINTHQQSLDNRQTQQQNQGIVGIGNMVLDAVSALLNQQGTIYAQNLLSAKIQHNVDNGAGIISAKQFLQLSTTELDNQGGTISTKVGSITANHINNRAVSETGSLILGSASLNLNATQIDNQGTKAKTSLPLQGIQAHQLAINTDTFLNQQGGIYSSDNATITSNLRFDNQQGELLSANSIAIRHQGSLMLNNQGGLIQGKNHIDLTAKGLENEGHIKTEGDLTVNLKDNFTLNQAFDVGNNLSFSTEGNFENNTILRVKNKASFSANQMINNVDGEISATEAHLQSNSLTNRGLIDGEKTVIQSNNITNIGTGRIYGDHLAFKAQSINNLAETVNGETKAGTIAARARLDVGVNTLINQDGALMLSLGTTAIGNTLDKNENAVGKANLIQNDSATIELLGNAVVNAKNVINRDTKIKSRIREEREKFDLYGKENATTKKVSEWYRIGVDGEMDHANGQRKKKATFTFYDRTKGKISSEKGDYWHRRAFTQTRYIPEIYDESPAKFLVGGNLHLNSENTLNQYSQLLIGGKLYFNEQNILQPDENIDSNHGKLVNEDFTATQLVHDQGYFYYYQQDRRRSGKRKRHKNFLDQKVKDVIDEQASKQLHFNLVLNTIGNPLAKSDAEIEAKKSANNIAVDSVSLSQSNQTALNPVAMVSVGKTDGKAIDISLSPKVEEHNPIITSGQVIGTVKPTEGSTKKLGEMKLPTIKTHLTDVRLPTASLYKINPDSPKGYVVETDPAFTQRKKWLSSDYMFNALRHEHENVHKRLGDGYYEQRLINEQINQLTGRRYIEGYSNDFEQYKALMNNGVKYAKQFNLTVGVGLSAKQMAELTTDMVWLVNKEVRLKNGKKVTALVPQVYLIGRHSDITATGAVISANQIVGKLNNVENSGVIAGKDLTRIHSDELENQGAILGDRVDLSAKHTLINLGGQIEAVEALSLFAGNDLAIGSTLSASESRNGNFARTLVDQVGRVSVSGKDGRLNLFSDGNLTIKAAGVSSQGSLNIGADNLEISTLKVRNREHYNGDSDNYYRLDQQSEVGSTLEGKDGVSLVAKNDVRIRQSAISSENGKVLIGAQQGDIKIEGGREDEQLATASKSVRKGRFGLSKTTETSRYEHHIDQAVSSNLDGNAVNLIAGQGNVSVKGSNVVAENELAIAAKQNVEIVSDINRRYQDEQKTKKKSGLVGSVSRSIAQIGYQRSKSNAHNQSYDEKIIESELLARKGNLSIEAQGDVNVNASRLASGSDMQLVGKHVNLNAVNEQHYGERYQKQKTSGIGVGVVYNPFAQTQENYRQKEAQGGTKTFVGKWMSASEAIGDAAESMGRGVMPYARHLRSESNQSQQKTEAKTTALEAGGNLAIQAREGDIRSQGSRISAEGDAQFIAKGNVDFSVATHSQGQQADSRSKTFSIDGLAKYVAGMAMQRENGDSSLTQEVGTTISIGGNSTTIAEKGDITLKGTTFVAEGTNHLQANEGNVNLLTAETREGSGQSRKGHGVGEAVISETERFFGYNRTRMNQSGEQVSHQGNQVSSLNDKVDIYAGKDYLQTASDVLAKEKVAINAQNIFINNAHHHQENRQSESDLKIGQFTRVKSPIIDLINRIESTVKNDRASDRLKAADAMSVAAQGYNLYDAASKMMTKDPKSNTYLFRVESGSGVAHSRQSQESVADISQGSRINAKDISLLARGDGSVNEKGEAKLGNINLIHTELTSRDEQGKRIEGSQIKLTGNELNLQAGESYTKFKGRSQSVGVEVGMAAQVGAQTGVGVYARVGASGGKEDGESKTYQGSRLEAETIRLNSQGDSNLIGSQ</sequence>
<organism evidence="4 5">
    <name type="scientific">Rodentibacter caecimuris</name>
    <dbReference type="NCBI Taxonomy" id="1796644"/>
    <lineage>
        <taxon>Bacteria</taxon>
        <taxon>Pseudomonadati</taxon>
        <taxon>Pseudomonadota</taxon>
        <taxon>Gammaproteobacteria</taxon>
        <taxon>Pasteurellales</taxon>
        <taxon>Pasteurellaceae</taxon>
        <taxon>Rodentibacter</taxon>
    </lineage>
</organism>
<dbReference type="InterPro" id="IPR008638">
    <property type="entry name" value="FhaB/CdiA-like_TPS"/>
</dbReference>
<dbReference type="NCBIfam" id="TIGR01731">
    <property type="entry name" value="fil_hemag_20aa"/>
    <property type="match status" value="16"/>
</dbReference>
<reference evidence="4 5" key="1">
    <citation type="submission" date="2016-10" db="EMBL/GenBank/DDBJ databases">
        <title>Rodentibacter gen. nov. and new species.</title>
        <authorList>
            <person name="Christensen H."/>
        </authorList>
    </citation>
    <scope>NUCLEOTIDE SEQUENCE [LARGE SCALE GENOMIC DNA]</scope>
    <source>
        <strain evidence="4 5">1998236014</strain>
    </source>
</reference>
<protein>
    <recommendedName>
        <fullName evidence="3">Filamentous haemagglutinin FhaB/tRNA nuclease CdiA-like TPS domain-containing protein</fullName>
    </recommendedName>
</protein>
<evidence type="ECO:0000256" key="1">
    <source>
        <dbReference type="SAM" id="MobiDB-lite"/>
    </source>
</evidence>
<dbReference type="Proteomes" id="UP000188820">
    <property type="component" value="Unassembled WGS sequence"/>
</dbReference>
<dbReference type="NCBIfam" id="TIGR01901">
    <property type="entry name" value="adhes_NPXG"/>
    <property type="match status" value="1"/>
</dbReference>